<organism evidence="2 3">
    <name type="scientific">Streptomyces capitiformicae</name>
    <dbReference type="NCBI Taxonomy" id="2014920"/>
    <lineage>
        <taxon>Bacteria</taxon>
        <taxon>Bacillati</taxon>
        <taxon>Actinomycetota</taxon>
        <taxon>Actinomycetes</taxon>
        <taxon>Kitasatosporales</taxon>
        <taxon>Streptomycetaceae</taxon>
        <taxon>Streptomyces</taxon>
    </lineage>
</organism>
<evidence type="ECO:0000259" key="1">
    <source>
        <dbReference type="PROSITE" id="PS51664"/>
    </source>
</evidence>
<comment type="caution">
    <text evidence="2">The sequence shown here is derived from an EMBL/GenBank/DDBJ whole genome shotgun (WGS) entry which is preliminary data.</text>
</comment>
<reference evidence="2" key="1">
    <citation type="journal article" date="2014" name="Int. J. Syst. Evol. Microbiol.">
        <title>Complete genome sequence of Corynebacterium casei LMG S-19264T (=DSM 44701T), isolated from a smear-ripened cheese.</title>
        <authorList>
            <consortium name="US DOE Joint Genome Institute (JGI-PGF)"/>
            <person name="Walter F."/>
            <person name="Albersmeier A."/>
            <person name="Kalinowski J."/>
            <person name="Ruckert C."/>
        </authorList>
    </citation>
    <scope>NUCLEOTIDE SEQUENCE</scope>
    <source>
        <strain evidence="2">CGMCC 4.7403</strain>
    </source>
</reference>
<dbReference type="NCBIfam" id="TIGR00702">
    <property type="entry name" value="YcaO-type kinase domain"/>
    <property type="match status" value="1"/>
</dbReference>
<dbReference type="InterPro" id="IPR003776">
    <property type="entry name" value="YcaO-like_dom"/>
</dbReference>
<dbReference type="Gene3D" id="3.30.40.250">
    <property type="match status" value="1"/>
</dbReference>
<dbReference type="Pfam" id="PF02624">
    <property type="entry name" value="YcaO"/>
    <property type="match status" value="1"/>
</dbReference>
<dbReference type="InterPro" id="IPR027624">
    <property type="entry name" value="TOMM_cyclo_SagD"/>
</dbReference>
<evidence type="ECO:0000313" key="3">
    <source>
        <dbReference type="Proteomes" id="UP000603227"/>
    </source>
</evidence>
<proteinExistence type="predicted"/>
<name>A0A918ZPW6_9ACTN</name>
<dbReference type="EMBL" id="BNAT01000059">
    <property type="protein sequence ID" value="GHE64257.1"/>
    <property type="molecule type" value="Genomic_DNA"/>
</dbReference>
<accession>A0A918ZPW6</accession>
<dbReference type="Gene3D" id="3.40.50.720">
    <property type="entry name" value="NAD(P)-binding Rossmann-like Domain"/>
    <property type="match status" value="1"/>
</dbReference>
<dbReference type="AlphaFoldDB" id="A0A918ZPW6"/>
<reference evidence="2" key="2">
    <citation type="submission" date="2020-09" db="EMBL/GenBank/DDBJ databases">
        <authorList>
            <person name="Sun Q."/>
            <person name="Zhou Y."/>
        </authorList>
    </citation>
    <scope>NUCLEOTIDE SEQUENCE</scope>
    <source>
        <strain evidence="2">CGMCC 4.7403</strain>
    </source>
</reference>
<dbReference type="Gene3D" id="3.30.1330.230">
    <property type="match status" value="1"/>
</dbReference>
<dbReference type="Proteomes" id="UP000603227">
    <property type="component" value="Unassembled WGS sequence"/>
</dbReference>
<dbReference type="PANTHER" id="PTHR37809">
    <property type="entry name" value="RIBOSOMAL PROTEIN S12 METHYLTHIOTRANSFERASE ACCESSORY FACTOR YCAO"/>
    <property type="match status" value="1"/>
</dbReference>
<dbReference type="Gene3D" id="3.30.160.660">
    <property type="match status" value="1"/>
</dbReference>
<keyword evidence="3" id="KW-1185">Reference proteome</keyword>
<dbReference type="PROSITE" id="PS51664">
    <property type="entry name" value="YCAO"/>
    <property type="match status" value="1"/>
</dbReference>
<dbReference type="NCBIfam" id="TIGR03882">
    <property type="entry name" value="cyclo_dehyd_2"/>
    <property type="match status" value="1"/>
</dbReference>
<feature type="domain" description="YcaO" evidence="1">
    <location>
        <begin position="379"/>
        <end position="752"/>
    </location>
</feature>
<sequence length="752" mass="82431">MFDKPRLRAHLTARTSGSARVFLIAEDRYHLVHGVAAAAVVPYLDGTHTLADIVEATSAEISYTDCVLALATFFTSGHLTEGEVTDLHADAAWEARGVSGAEAARRLASRTVTLVRVGEPPVEDIVTALRTCGVRVRVGDPSPERGPVVVVTDEYLDPRLSELDAVFRAEGRSWLLAKPTGLEVWVGPYFRPGLTGCWHCLAERLDGNRPIGQYLRMSTGDQEPVRASIAASPASLGLAAYLIANVVTAMLIDDKLPELEGVLLSVRTTTLESERHELVRRPQCPACGSPTSVVPAKIELTDGYVPVALEGGRRTVPVEATHRRLAKHVSRLLGAVSTLRPVDGTREGVAHNYVAGHNFAVRPHNLEVLRRTLRGQSGGKGHSDIQARTGALCEALERYCGVWRGDQPITTAGLAALGETAVAPNNLLLFSEQQYERRLRWNASPAAGRLHTVPVPLDPFRPISWSTAWSLTHERERLVPAGYAWFGHPDLDEHGYCVPDANGNAAGNTIEEAVLQGFCELIERDGVALWWYNRALRPGFDLDSLCDPLVDRLRGFHAEQGREIWVLDLTTDLGVPTFAAVSRRVDHPVQDVLLGFGAHLDVRIAVLRALSELNQFLPSVAERRPDGSSVYREDDKSIVDWLTTVRVEQEPWLLPSPSAPTSLTTYPVLGGEDLAEDVRLCVRIAQRAGLEMIVLDQTRPDIELAVVKVMVPGLRHFWRRLGPGRLYDVPVRLGWLDTPTTEDGCNPVSVFV</sequence>
<evidence type="ECO:0000313" key="2">
    <source>
        <dbReference type="EMBL" id="GHE64257.1"/>
    </source>
</evidence>
<dbReference type="Gene3D" id="3.90.930.60">
    <property type="match status" value="1"/>
</dbReference>
<dbReference type="NCBIfam" id="TIGR03604">
    <property type="entry name" value="TOMM_cyclo_SagD"/>
    <property type="match status" value="1"/>
</dbReference>
<dbReference type="InterPro" id="IPR022291">
    <property type="entry name" value="Bacteriocin_synth_cyclodeHase"/>
</dbReference>
<protein>
    <recommendedName>
        <fullName evidence="1">YcaO domain-containing protein</fullName>
    </recommendedName>
</protein>
<dbReference type="PANTHER" id="PTHR37809:SF1">
    <property type="entry name" value="RIBOSOMAL PROTEIN S12 METHYLTHIOTRANSFERASE ACCESSORY FACTOR YCAO"/>
    <property type="match status" value="1"/>
</dbReference>
<gene>
    <name evidence="2" type="ORF">GCM10017771_87650</name>
</gene>